<dbReference type="GO" id="GO:0009507">
    <property type="term" value="C:chloroplast"/>
    <property type="evidence" value="ECO:0007669"/>
    <property type="project" value="UniProtKB-SubCell"/>
</dbReference>
<keyword evidence="4" id="KW-0150">Chloroplast</keyword>
<protein>
    <recommendedName>
        <fullName evidence="16">phytol kinase</fullName>
        <ecNumber evidence="16">2.7.1.182</ecNumber>
    </recommendedName>
</protein>
<dbReference type="PROSITE" id="PS50865">
    <property type="entry name" value="ZF_MYND_2"/>
    <property type="match status" value="1"/>
</dbReference>
<proteinExistence type="inferred from homology"/>
<dbReference type="EC" id="2.7.1.182" evidence="16"/>
<keyword evidence="13" id="KW-1133">Transmembrane helix</keyword>
<evidence type="ECO:0000256" key="17">
    <source>
        <dbReference type="ARBA" id="ARBA00048889"/>
    </source>
</evidence>
<keyword evidence="7" id="KW-0812">Transmembrane</keyword>
<dbReference type="Pfam" id="PF01753">
    <property type="entry name" value="zf-MYND"/>
    <property type="match status" value="1"/>
</dbReference>
<comment type="pathway">
    <text evidence="15">Cofactor biosynthesis; tocopherol biosynthesis.</text>
</comment>
<evidence type="ECO:0000256" key="10">
    <source>
        <dbReference type="ARBA" id="ARBA00022777"/>
    </source>
</evidence>
<keyword evidence="5" id="KW-0934">Plastid</keyword>
<dbReference type="Gene3D" id="6.10.140.2220">
    <property type="match status" value="1"/>
</dbReference>
<comment type="catalytic activity">
    <reaction evidence="17">
        <text>phytol + CTP = phytyl phosphate + CDP + H(+)</text>
        <dbReference type="Rhea" id="RHEA:38055"/>
        <dbReference type="ChEBI" id="CHEBI:15378"/>
        <dbReference type="ChEBI" id="CHEBI:17327"/>
        <dbReference type="ChEBI" id="CHEBI:37563"/>
        <dbReference type="ChEBI" id="CHEBI:58069"/>
        <dbReference type="ChEBI" id="CHEBI:75483"/>
        <dbReference type="EC" id="2.7.1.182"/>
    </reaction>
</comment>
<dbReference type="PANTHER" id="PTHR32523:SF8">
    <property type="entry name" value="DOLICHOL KINASE"/>
    <property type="match status" value="1"/>
</dbReference>
<keyword evidence="10" id="KW-0418">Kinase</keyword>
<reference evidence="20" key="1">
    <citation type="submission" date="2014-11" db="EMBL/GenBank/DDBJ databases">
        <authorList>
            <person name="Otto D Thomas"/>
            <person name="Naeem Raeece"/>
        </authorList>
    </citation>
    <scope>NUCLEOTIDE SEQUENCE</scope>
</reference>
<dbReference type="Gene3D" id="1.25.40.10">
    <property type="entry name" value="Tetratricopeptide repeat domain"/>
    <property type="match status" value="1"/>
</dbReference>
<evidence type="ECO:0000256" key="8">
    <source>
        <dbReference type="ARBA" id="ARBA00022723"/>
    </source>
</evidence>
<name>A0A0G4G3J2_9ALVE</name>
<dbReference type="AlphaFoldDB" id="A0A0G4G3J2"/>
<evidence type="ECO:0000256" key="14">
    <source>
        <dbReference type="ARBA" id="ARBA00023136"/>
    </source>
</evidence>
<dbReference type="InterPro" id="IPR039606">
    <property type="entry name" value="Phytol/farnesol_kinase"/>
</dbReference>
<organism evidence="20">
    <name type="scientific">Chromera velia CCMP2878</name>
    <dbReference type="NCBI Taxonomy" id="1169474"/>
    <lineage>
        <taxon>Eukaryota</taxon>
        <taxon>Sar</taxon>
        <taxon>Alveolata</taxon>
        <taxon>Colpodellida</taxon>
        <taxon>Chromeraceae</taxon>
        <taxon>Chromera</taxon>
    </lineage>
</organism>
<evidence type="ECO:0000256" key="7">
    <source>
        <dbReference type="ARBA" id="ARBA00022692"/>
    </source>
</evidence>
<evidence type="ECO:0000256" key="6">
    <source>
        <dbReference type="ARBA" id="ARBA00022679"/>
    </source>
</evidence>
<evidence type="ECO:0000256" key="12">
    <source>
        <dbReference type="ARBA" id="ARBA00022946"/>
    </source>
</evidence>
<keyword evidence="8" id="KW-0479">Metal-binding</keyword>
<evidence type="ECO:0000256" key="3">
    <source>
        <dbReference type="ARBA" id="ARBA00010794"/>
    </source>
</evidence>
<evidence type="ECO:0000256" key="18">
    <source>
        <dbReference type="PROSITE-ProRule" id="PRU00134"/>
    </source>
</evidence>
<keyword evidence="9 18" id="KW-0863">Zinc-finger</keyword>
<dbReference type="InterPro" id="IPR011990">
    <property type="entry name" value="TPR-like_helical_dom_sf"/>
</dbReference>
<evidence type="ECO:0000256" key="13">
    <source>
        <dbReference type="ARBA" id="ARBA00022989"/>
    </source>
</evidence>
<evidence type="ECO:0000256" key="11">
    <source>
        <dbReference type="ARBA" id="ARBA00022833"/>
    </source>
</evidence>
<evidence type="ECO:0000256" key="4">
    <source>
        <dbReference type="ARBA" id="ARBA00022528"/>
    </source>
</evidence>
<evidence type="ECO:0000256" key="9">
    <source>
        <dbReference type="ARBA" id="ARBA00022771"/>
    </source>
</evidence>
<feature type="domain" description="MYND-type" evidence="19">
    <location>
        <begin position="725"/>
        <end position="777"/>
    </location>
</feature>
<evidence type="ECO:0000313" key="20">
    <source>
        <dbReference type="EMBL" id="CEM22622.1"/>
    </source>
</evidence>
<dbReference type="GO" id="GO:0010276">
    <property type="term" value="F:phytol kinase activity"/>
    <property type="evidence" value="ECO:0007669"/>
    <property type="project" value="UniProtKB-EC"/>
</dbReference>
<dbReference type="EMBL" id="CDMZ01000844">
    <property type="protein sequence ID" value="CEM22622.1"/>
    <property type="molecule type" value="Genomic_DNA"/>
</dbReference>
<evidence type="ECO:0000256" key="15">
    <source>
        <dbReference type="ARBA" id="ARBA00024015"/>
    </source>
</evidence>
<keyword evidence="14" id="KW-0472">Membrane</keyword>
<comment type="subcellular location">
    <subcellularLocation>
        <location evidence="1">Membrane</location>
        <topology evidence="1">Multi-pass membrane protein</topology>
    </subcellularLocation>
    <subcellularLocation>
        <location evidence="2">Plastid</location>
        <location evidence="2">Chloroplast</location>
    </subcellularLocation>
</comment>
<dbReference type="SUPFAM" id="SSF144232">
    <property type="entry name" value="HIT/MYND zinc finger-like"/>
    <property type="match status" value="1"/>
</dbReference>
<evidence type="ECO:0000256" key="5">
    <source>
        <dbReference type="ARBA" id="ARBA00022640"/>
    </source>
</evidence>
<dbReference type="SUPFAM" id="SSF48452">
    <property type="entry name" value="TPR-like"/>
    <property type="match status" value="1"/>
</dbReference>
<evidence type="ECO:0000256" key="16">
    <source>
        <dbReference type="ARBA" id="ARBA00039024"/>
    </source>
</evidence>
<evidence type="ECO:0000259" key="19">
    <source>
        <dbReference type="PROSITE" id="PS50865"/>
    </source>
</evidence>
<dbReference type="InterPro" id="IPR002893">
    <property type="entry name" value="Znf_MYND"/>
</dbReference>
<comment type="similarity">
    <text evidence="3">Belongs to the polyprenol kinase family.</text>
</comment>
<dbReference type="GO" id="GO:0008270">
    <property type="term" value="F:zinc ion binding"/>
    <property type="evidence" value="ECO:0007669"/>
    <property type="project" value="UniProtKB-KW"/>
</dbReference>
<keyword evidence="11" id="KW-0862">Zinc</keyword>
<dbReference type="PhylomeDB" id="A0A0G4G3J2"/>
<keyword evidence="6" id="KW-0808">Transferase</keyword>
<dbReference type="PANTHER" id="PTHR32523">
    <property type="entry name" value="PHYTOL KINASE 1, CHLOROPLASTIC"/>
    <property type="match status" value="1"/>
</dbReference>
<dbReference type="VEuPathDB" id="CryptoDB:Cvel_20016"/>
<keyword evidence="12" id="KW-0809">Transit peptide</keyword>
<sequence length="787" mass="88263">MEGKSFPEIFVSNAMGPCDGKYRLKKRTVNGKPAWKSVDSEIMIMWDEDRSEWTFAPNVECGLQGAKIFRSSTCSEALPVDVQWYRPTLLKSGKPEFRVFPLIVTATKPGNEKTKEAEVFDRVSLAKEKGDSFFRSKDFHAAVAAYTEGVMELLSAEKVGDPAQPFSDLKRDLYSSRAEANLQMEDWQKCFEDCCAALLLTKNHVKALWARAIASEKIGLIVVARADAMRALYFWDPPRDGPSAAAEAFVMRLNRLFEMHSTDTIPQQPPDSNPYTAHVSHHPVAVTEMMESMRRLRKFPHAHAECVPLVVEAMRTGLPVVLRSAFLVREKEYPLSKRADCFAFVEGLIQVCVSVCFFSLIFVSRSCLSDVRFQAGLSGAETGHVFVQATDQLRKVFAWMGSDELDKAQCALLTLTDSGLLSARHLGRTLKCLADASLTSTDLLAAIFRSLSIDREPPKSESAYEPRKSLGVFALTQIKPLPLKQWRVIDEELNGLETLISVPTHDGYPWEPQNRWPPVEEVVHLIQRVLNSPDTETQRFVIQRLTECGIFGRLIPVLDARIEWAHSKGADSRDQGFINAVVMAIARLASIVDLSKELSESANTLTRALPFTTFHGREAIEVLQQIRPLSDTEAKRLKRGSTVRLRDIQNPHLRRFNSRLATVIAKLPNGSFKVKVTSEDAQREQAKPSVLTLPWENLRGSWAQPGYVREKGDKRGRGLDGTCANPLCSTAPAVLEGQEAQKWAEENMKRCSRCELVRYCCAACQKDHWVRGHKKECGLLKAWRGGE</sequence>
<accession>A0A0G4G3J2</accession>
<dbReference type="GO" id="GO:0016020">
    <property type="term" value="C:membrane"/>
    <property type="evidence" value="ECO:0007669"/>
    <property type="project" value="UniProtKB-SubCell"/>
</dbReference>
<gene>
    <name evidence="20" type="ORF">Cvel_20016</name>
</gene>
<evidence type="ECO:0000256" key="1">
    <source>
        <dbReference type="ARBA" id="ARBA00004141"/>
    </source>
</evidence>
<evidence type="ECO:0000256" key="2">
    <source>
        <dbReference type="ARBA" id="ARBA00004229"/>
    </source>
</evidence>